<comment type="caution">
    <text evidence="3">The sequence shown here is derived from an EMBL/GenBank/DDBJ whole genome shotgun (WGS) entry which is preliminary data.</text>
</comment>
<keyword evidence="2" id="KW-0472">Membrane</keyword>
<evidence type="ECO:0000256" key="2">
    <source>
        <dbReference type="SAM" id="Phobius"/>
    </source>
</evidence>
<organism evidence="3 4">
    <name type="scientific">Pristionchus entomophagus</name>
    <dbReference type="NCBI Taxonomy" id="358040"/>
    <lineage>
        <taxon>Eukaryota</taxon>
        <taxon>Metazoa</taxon>
        <taxon>Ecdysozoa</taxon>
        <taxon>Nematoda</taxon>
        <taxon>Chromadorea</taxon>
        <taxon>Rhabditida</taxon>
        <taxon>Rhabditina</taxon>
        <taxon>Diplogasteromorpha</taxon>
        <taxon>Diplogasteroidea</taxon>
        <taxon>Neodiplogasteridae</taxon>
        <taxon>Pristionchus</taxon>
    </lineage>
</organism>
<evidence type="ECO:0000313" key="4">
    <source>
        <dbReference type="Proteomes" id="UP001432027"/>
    </source>
</evidence>
<evidence type="ECO:0000256" key="1">
    <source>
        <dbReference type="SAM" id="MobiDB-lite"/>
    </source>
</evidence>
<feature type="region of interest" description="Disordered" evidence="1">
    <location>
        <begin position="43"/>
        <end position="150"/>
    </location>
</feature>
<sequence length="150" mass="16841">RGFSPLLCRAPTVSRTTTMLLQALMMVVQLLGIVAALTICSSKRKKKKETDNKVVNSTIKSTNKSASDKDQGLADPQDSIPEDRIAGRARIQTRERRRARSRRASCPYSEAKRWRATKSSRRCRSCRQPRRRSASISSSSRESSGWPTES</sequence>
<dbReference type="EMBL" id="BTSX01000002">
    <property type="protein sequence ID" value="GMS83325.1"/>
    <property type="molecule type" value="Genomic_DNA"/>
</dbReference>
<name>A0AAV5STC7_9BILA</name>
<feature type="compositionally biased region" description="Basic residues" evidence="1">
    <location>
        <begin position="114"/>
        <end position="133"/>
    </location>
</feature>
<feature type="compositionally biased region" description="Polar residues" evidence="1">
    <location>
        <begin position="53"/>
        <end position="65"/>
    </location>
</feature>
<accession>A0AAV5STC7</accession>
<keyword evidence="4" id="KW-1185">Reference proteome</keyword>
<keyword evidence="2" id="KW-0812">Transmembrane</keyword>
<gene>
    <name evidence="3" type="ORF">PENTCL1PPCAC_5500</name>
</gene>
<keyword evidence="2" id="KW-1133">Transmembrane helix</keyword>
<reference evidence="3" key="1">
    <citation type="submission" date="2023-10" db="EMBL/GenBank/DDBJ databases">
        <title>Genome assembly of Pristionchus species.</title>
        <authorList>
            <person name="Yoshida K."/>
            <person name="Sommer R.J."/>
        </authorList>
    </citation>
    <scope>NUCLEOTIDE SEQUENCE</scope>
    <source>
        <strain evidence="3">RS0144</strain>
    </source>
</reference>
<feature type="non-terminal residue" evidence="3">
    <location>
        <position position="1"/>
    </location>
</feature>
<evidence type="ECO:0000313" key="3">
    <source>
        <dbReference type="EMBL" id="GMS83325.1"/>
    </source>
</evidence>
<dbReference type="Proteomes" id="UP001432027">
    <property type="component" value="Unassembled WGS sequence"/>
</dbReference>
<protein>
    <submittedName>
        <fullName evidence="3">Uncharacterized protein</fullName>
    </submittedName>
</protein>
<feature type="compositionally biased region" description="Low complexity" evidence="1">
    <location>
        <begin position="134"/>
        <end position="144"/>
    </location>
</feature>
<dbReference type="AlphaFoldDB" id="A0AAV5STC7"/>
<feature type="transmembrane region" description="Helical" evidence="2">
    <location>
        <begin position="20"/>
        <end position="40"/>
    </location>
</feature>
<proteinExistence type="predicted"/>